<dbReference type="KEGG" id="fvr:FVEG_13725"/>
<dbReference type="VEuPathDB" id="FungiDB:FVEG_13725"/>
<dbReference type="RefSeq" id="XP_018761965.1">
    <property type="nucleotide sequence ID" value="XM_018903085.1"/>
</dbReference>
<dbReference type="InterPro" id="IPR046676">
    <property type="entry name" value="DUF6546"/>
</dbReference>
<keyword evidence="3" id="KW-1185">Reference proteome</keyword>
<sequence>MTFPSTTPRRPISYEWSSLPVELRLQIFGYVAEKQKYRATDFNRYACVSSEWQNYFERFTFRRLLIDNSQLDRFSKMTEGEKAMRLSYIRYICLRIELQDYDYPECDRPESHATINWNNQRFTHSLKVLFHVLRRWNPSSGQDTGLILEITAYSPGDNRRSQERSMEYALHENFQLEEDIASSASITEFMHDKDARDRLATGTTWHRQTTMQGLERLGGTPLALTTRKGLEEVPIIHTLWLRHQFKRGIMGSSLAMILSMSLTNVTTFRLEIAPAPLRYFSHWKNLILQLPHHIRHFSFNIFPRTFSHPFFMNPTAGLPTSLAEKALVEKAHHLVSLCPPAGTNSLNFIQHLRDSQQPEHGSRLAQLCLEVPYDPRGGDSSFQGRINHLLEESAVTARHLPKLGILEIWCHERGKAFVFRYEHDKDQVTITWRASENWINLAEGSTQQWKRVAQKYNVVFSVKELPVLKNPPFCFIGYGDGHIYKKVVYSQLKLRDLVIDPVSLARVDITRFLSN</sequence>
<dbReference type="Pfam" id="PF20183">
    <property type="entry name" value="DUF6546"/>
    <property type="match status" value="1"/>
</dbReference>
<dbReference type="Proteomes" id="UP000009096">
    <property type="component" value="Chromosome 10"/>
</dbReference>
<accession>W7N7P8</accession>
<gene>
    <name evidence="2" type="ORF">FVEG_13725</name>
</gene>
<reference evidence="2 3" key="1">
    <citation type="journal article" date="2010" name="Nature">
        <title>Comparative genomics reveals mobile pathogenicity chromosomes in Fusarium.</title>
        <authorList>
            <person name="Ma L.J."/>
            <person name="van der Does H.C."/>
            <person name="Borkovich K.A."/>
            <person name="Coleman J.J."/>
            <person name="Daboussi M.J."/>
            <person name="Di Pietro A."/>
            <person name="Dufresne M."/>
            <person name="Freitag M."/>
            <person name="Grabherr M."/>
            <person name="Henrissat B."/>
            <person name="Houterman P.M."/>
            <person name="Kang S."/>
            <person name="Shim W.B."/>
            <person name="Woloshuk C."/>
            <person name="Xie X."/>
            <person name="Xu J.R."/>
            <person name="Antoniw J."/>
            <person name="Baker S.E."/>
            <person name="Bluhm B.H."/>
            <person name="Breakspear A."/>
            <person name="Brown D.W."/>
            <person name="Butchko R.A."/>
            <person name="Chapman S."/>
            <person name="Coulson R."/>
            <person name="Coutinho P.M."/>
            <person name="Danchin E.G."/>
            <person name="Diener A."/>
            <person name="Gale L.R."/>
            <person name="Gardiner D.M."/>
            <person name="Goff S."/>
            <person name="Hammond-Kosack K.E."/>
            <person name="Hilburn K."/>
            <person name="Hua-Van A."/>
            <person name="Jonkers W."/>
            <person name="Kazan K."/>
            <person name="Kodira C.D."/>
            <person name="Koehrsen M."/>
            <person name="Kumar L."/>
            <person name="Lee Y.H."/>
            <person name="Li L."/>
            <person name="Manners J.M."/>
            <person name="Miranda-Saavedra D."/>
            <person name="Mukherjee M."/>
            <person name="Park G."/>
            <person name="Park J."/>
            <person name="Park S.Y."/>
            <person name="Proctor R.H."/>
            <person name="Regev A."/>
            <person name="Ruiz-Roldan M.C."/>
            <person name="Sain D."/>
            <person name="Sakthikumar S."/>
            <person name="Sykes S."/>
            <person name="Schwartz D.C."/>
            <person name="Turgeon B.G."/>
            <person name="Wapinski I."/>
            <person name="Yoder O."/>
            <person name="Young S."/>
            <person name="Zeng Q."/>
            <person name="Zhou S."/>
            <person name="Galagan J."/>
            <person name="Cuomo C.A."/>
            <person name="Kistler H.C."/>
            <person name="Rep M."/>
        </authorList>
    </citation>
    <scope>NUCLEOTIDE SEQUENCE [LARGE SCALE GENOMIC DNA]</scope>
    <source>
        <strain evidence="3">M3125 / FGSC 7600</strain>
    </source>
</reference>
<dbReference type="EMBL" id="CM000587">
    <property type="protein sequence ID" value="EWG55774.1"/>
    <property type="molecule type" value="Genomic_DNA"/>
</dbReference>
<evidence type="ECO:0000259" key="1">
    <source>
        <dbReference type="Pfam" id="PF20183"/>
    </source>
</evidence>
<dbReference type="GeneID" id="30071048"/>
<protein>
    <recommendedName>
        <fullName evidence="1">DUF6546 domain-containing protein</fullName>
    </recommendedName>
</protein>
<name>W7N7P8_GIBM7</name>
<feature type="domain" description="DUF6546" evidence="1">
    <location>
        <begin position="315"/>
        <end position="466"/>
    </location>
</feature>
<evidence type="ECO:0000313" key="2">
    <source>
        <dbReference type="EMBL" id="EWG55774.1"/>
    </source>
</evidence>
<dbReference type="OrthoDB" id="4802432at2759"/>
<evidence type="ECO:0000313" key="3">
    <source>
        <dbReference type="Proteomes" id="UP000009096"/>
    </source>
</evidence>
<organism evidence="2 3">
    <name type="scientific">Gibberella moniliformis (strain M3125 / FGSC 7600)</name>
    <name type="common">Maize ear and stalk rot fungus</name>
    <name type="synonym">Fusarium verticillioides</name>
    <dbReference type="NCBI Taxonomy" id="334819"/>
    <lineage>
        <taxon>Eukaryota</taxon>
        <taxon>Fungi</taxon>
        <taxon>Dikarya</taxon>
        <taxon>Ascomycota</taxon>
        <taxon>Pezizomycotina</taxon>
        <taxon>Sordariomycetes</taxon>
        <taxon>Hypocreomycetidae</taxon>
        <taxon>Hypocreales</taxon>
        <taxon>Nectriaceae</taxon>
        <taxon>Fusarium</taxon>
        <taxon>Fusarium fujikuroi species complex</taxon>
    </lineage>
</organism>
<dbReference type="AlphaFoldDB" id="W7N7P8"/>
<dbReference type="EMBL" id="DS022265">
    <property type="protein sequence ID" value="EWG55774.1"/>
    <property type="molecule type" value="Genomic_DNA"/>
</dbReference>
<proteinExistence type="predicted"/>